<dbReference type="NCBIfam" id="NF041002">
    <property type="entry name" value="pilin_ComGF"/>
    <property type="match status" value="1"/>
</dbReference>
<proteinExistence type="predicted"/>
<keyword evidence="1" id="KW-1133">Transmembrane helix</keyword>
<dbReference type="EMBL" id="CP034465">
    <property type="protein sequence ID" value="AZP05502.1"/>
    <property type="molecule type" value="Genomic_DNA"/>
</dbReference>
<keyword evidence="3" id="KW-1185">Reference proteome</keyword>
<keyword evidence="1" id="KW-0472">Membrane</keyword>
<accession>A0A3Q9BNB4</accession>
<organism evidence="2 3">
    <name type="scientific">Jeotgalibaca ciconiae</name>
    <dbReference type="NCBI Taxonomy" id="2496265"/>
    <lineage>
        <taxon>Bacteria</taxon>
        <taxon>Bacillati</taxon>
        <taxon>Bacillota</taxon>
        <taxon>Bacilli</taxon>
        <taxon>Lactobacillales</taxon>
        <taxon>Carnobacteriaceae</taxon>
        <taxon>Jeotgalibaca</taxon>
    </lineage>
</organism>
<dbReference type="RefSeq" id="WP_126111967.1">
    <property type="nucleotide sequence ID" value="NZ_CP034465.1"/>
</dbReference>
<dbReference type="AlphaFoldDB" id="A0A3Q9BNB4"/>
<evidence type="ECO:0008006" key="4">
    <source>
        <dbReference type="Google" id="ProtNLM"/>
    </source>
</evidence>
<reference evidence="3" key="1">
    <citation type="submission" date="2018-12" db="EMBL/GenBank/DDBJ databases">
        <title>Complete genome sequencing of Jeotgalibaca sp. H21T32.</title>
        <authorList>
            <person name="Bae J.-W."/>
            <person name="Lee S.-Y."/>
        </authorList>
    </citation>
    <scope>NUCLEOTIDE SEQUENCE [LARGE SCALE GENOMIC DNA]</scope>
    <source>
        <strain evidence="3">H21T32</strain>
    </source>
</reference>
<gene>
    <name evidence="2" type="ORF">EJN90_13055</name>
</gene>
<dbReference type="OrthoDB" id="2135987at2"/>
<sequence>MLNYFRLNKIKNNQGFTLFESLLSLFVNTLILLLIGLTFQTLQGFQQNVHTDKNIEWHLFLNQMENDLTDKTLSLRTKQQLDFDENGTKNKIKYEWKHNEIIRKKNNAGYVPMLTKIREVTYRDTQMKKSVDIEIHFSNGQILKGMVPVEKKDKQ</sequence>
<evidence type="ECO:0000313" key="2">
    <source>
        <dbReference type="EMBL" id="AZP05502.1"/>
    </source>
</evidence>
<dbReference type="InterPro" id="IPR016977">
    <property type="entry name" value="ComGF"/>
</dbReference>
<evidence type="ECO:0000256" key="1">
    <source>
        <dbReference type="SAM" id="Phobius"/>
    </source>
</evidence>
<feature type="transmembrane region" description="Helical" evidence="1">
    <location>
        <begin position="21"/>
        <end position="39"/>
    </location>
</feature>
<keyword evidence="1" id="KW-0812">Transmembrane</keyword>
<protein>
    <recommendedName>
        <fullName evidence="4">Competence protein ComGF</fullName>
    </recommendedName>
</protein>
<evidence type="ECO:0000313" key="3">
    <source>
        <dbReference type="Proteomes" id="UP000273326"/>
    </source>
</evidence>
<dbReference type="Pfam" id="PF15980">
    <property type="entry name" value="ComGF"/>
    <property type="match status" value="1"/>
</dbReference>
<dbReference type="KEGG" id="jeh:EJN90_13055"/>
<dbReference type="Proteomes" id="UP000273326">
    <property type="component" value="Chromosome"/>
</dbReference>
<name>A0A3Q9BNB4_9LACT</name>